<name>A0AAN6J1N7_9PEZI</name>
<comment type="caution">
    <text evidence="2">The sequence shown here is derived from an EMBL/GenBank/DDBJ whole genome shotgun (WGS) entry which is preliminary data.</text>
</comment>
<reference evidence="2" key="1">
    <citation type="submission" date="2021-12" db="EMBL/GenBank/DDBJ databases">
        <title>Black yeast isolated from Biological Soil Crust.</title>
        <authorList>
            <person name="Kurbessoian T."/>
        </authorList>
    </citation>
    <scope>NUCLEOTIDE SEQUENCE</scope>
    <source>
        <strain evidence="2">CCFEE 5208</strain>
    </source>
</reference>
<feature type="region of interest" description="Disordered" evidence="1">
    <location>
        <begin position="1"/>
        <end position="70"/>
    </location>
</feature>
<organism evidence="2 3">
    <name type="scientific">Friedmanniomyces endolithicus</name>
    <dbReference type="NCBI Taxonomy" id="329885"/>
    <lineage>
        <taxon>Eukaryota</taxon>
        <taxon>Fungi</taxon>
        <taxon>Dikarya</taxon>
        <taxon>Ascomycota</taxon>
        <taxon>Pezizomycotina</taxon>
        <taxon>Dothideomycetes</taxon>
        <taxon>Dothideomycetidae</taxon>
        <taxon>Mycosphaerellales</taxon>
        <taxon>Teratosphaeriaceae</taxon>
        <taxon>Friedmanniomyces</taxon>
    </lineage>
</organism>
<gene>
    <name evidence="2" type="ORF">LTR82_015947</name>
</gene>
<feature type="compositionally biased region" description="Polar residues" evidence="1">
    <location>
        <begin position="25"/>
        <end position="35"/>
    </location>
</feature>
<dbReference type="Proteomes" id="UP001168146">
    <property type="component" value="Unassembled WGS sequence"/>
</dbReference>
<evidence type="ECO:0000256" key="1">
    <source>
        <dbReference type="SAM" id="MobiDB-lite"/>
    </source>
</evidence>
<dbReference type="EMBL" id="JASUXU010000094">
    <property type="protein sequence ID" value="KAK0307439.1"/>
    <property type="molecule type" value="Genomic_DNA"/>
</dbReference>
<evidence type="ECO:0000313" key="2">
    <source>
        <dbReference type="EMBL" id="KAK0307439.1"/>
    </source>
</evidence>
<evidence type="ECO:0000313" key="3">
    <source>
        <dbReference type="Proteomes" id="UP001168146"/>
    </source>
</evidence>
<accession>A0AAN6J1N7</accession>
<proteinExistence type="predicted"/>
<feature type="compositionally biased region" description="Basic and acidic residues" evidence="1">
    <location>
        <begin position="39"/>
        <end position="51"/>
    </location>
</feature>
<sequence>MANEEIKLRPKGPLTRPLLAAPGKSSYSEPSSTANAVKLDVRKKGSKKSIEAVEAQPFDSSHAPSPFLDPKILERKVMAAKKSQG</sequence>
<protein>
    <submittedName>
        <fullName evidence="2">Uncharacterized protein</fullName>
    </submittedName>
</protein>
<dbReference type="AlphaFoldDB" id="A0AAN6J1N7"/>